<name>A0A8C9WYU2_SANLU</name>
<feature type="compositionally biased region" description="Basic and acidic residues" evidence="14">
    <location>
        <begin position="53"/>
        <end position="62"/>
    </location>
</feature>
<dbReference type="PANTHER" id="PTHR14140:SF2">
    <property type="entry name" value="E3 UBIQUITIN-PROTEIN LIGASE UHRF1"/>
    <property type="match status" value="1"/>
</dbReference>
<dbReference type="PROSITE" id="PS00518">
    <property type="entry name" value="ZF_RING_1"/>
    <property type="match status" value="1"/>
</dbReference>
<keyword evidence="19" id="KW-1185">Reference proteome</keyword>
<dbReference type="SUPFAM" id="SSF88697">
    <property type="entry name" value="PUA domain-like"/>
    <property type="match status" value="1"/>
</dbReference>
<dbReference type="FunFam" id="2.30.280.10:FF:000001">
    <property type="entry name" value="E3 ubiquitin-protein ligase UHRF1 isoform 1"/>
    <property type="match status" value="1"/>
</dbReference>
<comment type="subcellular location">
    <subcellularLocation>
        <location evidence="12 13">Nucleus</location>
    </subcellularLocation>
</comment>
<evidence type="ECO:0000256" key="12">
    <source>
        <dbReference type="PROSITE-ProRule" id="PRU00358"/>
    </source>
</evidence>
<keyword evidence="3 13" id="KW-0808">Transferase</keyword>
<dbReference type="SMART" id="SM00466">
    <property type="entry name" value="SRA"/>
    <property type="match status" value="1"/>
</dbReference>
<dbReference type="InterPro" id="IPR001965">
    <property type="entry name" value="Znf_PHD"/>
</dbReference>
<dbReference type="GO" id="GO:0042393">
    <property type="term" value="F:histone binding"/>
    <property type="evidence" value="ECO:0007669"/>
    <property type="project" value="UniProtKB-UniRule"/>
</dbReference>
<dbReference type="InterPro" id="IPR001841">
    <property type="entry name" value="Znf_RING"/>
</dbReference>
<evidence type="ECO:0000256" key="14">
    <source>
        <dbReference type="SAM" id="MobiDB-lite"/>
    </source>
</evidence>
<dbReference type="PROSITE" id="PS51015">
    <property type="entry name" value="YDG"/>
    <property type="match status" value="1"/>
</dbReference>
<evidence type="ECO:0000256" key="5">
    <source>
        <dbReference type="ARBA" id="ARBA00022771"/>
    </source>
</evidence>
<evidence type="ECO:0000256" key="4">
    <source>
        <dbReference type="ARBA" id="ARBA00022723"/>
    </source>
</evidence>
<keyword evidence="6 13" id="KW-0833">Ubl conjugation pathway</keyword>
<feature type="compositionally biased region" description="Polar residues" evidence="14">
    <location>
        <begin position="43"/>
        <end position="52"/>
    </location>
</feature>
<reference evidence="18" key="1">
    <citation type="submission" date="2025-08" db="UniProtKB">
        <authorList>
            <consortium name="Ensembl"/>
        </authorList>
    </citation>
    <scope>IDENTIFICATION</scope>
</reference>
<dbReference type="PANTHER" id="PTHR14140">
    <property type="entry name" value="E3 UBIQUITIN-PROTEIN LIGASE UHRF-RELATED"/>
    <property type="match status" value="1"/>
</dbReference>
<dbReference type="InterPro" id="IPR011011">
    <property type="entry name" value="Znf_FYVE_PHD"/>
</dbReference>
<keyword evidence="9 12" id="KW-0539">Nucleus</keyword>
<dbReference type="Pfam" id="PF00628">
    <property type="entry name" value="PHD"/>
    <property type="match status" value="1"/>
</dbReference>
<evidence type="ECO:0000256" key="13">
    <source>
        <dbReference type="RuleBase" id="RU369101"/>
    </source>
</evidence>
<accession>A0A8C9WYU2</accession>
<proteinExistence type="predicted"/>
<comment type="pathway">
    <text evidence="2 13">Protein modification; protein ubiquitination.</text>
</comment>
<dbReference type="SUPFAM" id="SSF57850">
    <property type="entry name" value="RING/U-box"/>
    <property type="match status" value="1"/>
</dbReference>
<dbReference type="Gene3D" id="2.30.280.10">
    <property type="entry name" value="SRA-YDG"/>
    <property type="match status" value="1"/>
</dbReference>
<dbReference type="InterPro" id="IPR019787">
    <property type="entry name" value="Znf_PHD-finger"/>
</dbReference>
<evidence type="ECO:0000256" key="7">
    <source>
        <dbReference type="ARBA" id="ARBA00022833"/>
    </source>
</evidence>
<keyword evidence="10" id="KW-0131">Cell cycle</keyword>
<dbReference type="InterPro" id="IPR015947">
    <property type="entry name" value="PUA-like_sf"/>
</dbReference>
<sequence length="688" mass="77481">MEDGHTIFDYNVGLNDIVQLLVRQIPTVEVVKSKDKEAELSDSDSGCGSTQSESDKSSTHGEVEVQTANLANFFFSVCLKTNELVDARDLNMGAWFEAQIVNVTKTTKTPKEEAAEAQPAEDEILYHVKYEDYPENGVIQLLAKDVRPRARTVYQWHQLEAGMVVMVNYNPDDPKERGYWYDAEIQRKRETRLLCMQRELPREPGSLGDTPAGSESPLKRSNGPECKHCKDDPKKKCQWCNCHICGIKQDPDKQLLCDECDMAYHIYCLNPPLTSIPDDEDWYCPGCRTDASEVVLAGEKLKESKKKAKMASASSSSQRDWGKGMACVGRTKQCTIVPSNHYGPIPSIPVGSLWKFRVQVSESGVHRPHVAGIHGRSNDGAYSLVLAGGYEDDVDDGNEFTYTGSGGRDLSGNKRTAEQSCDQTLTHMNRAVALNCNVPVNDKNGAEAKNWKAGKPVRVVRSCKGRKHSKYSPEEGNRYDGIYKVVKYWPAKGKSGFLVWRYLLRRDDDEPAPWTRDGKERIKKLGLTMQYPAGYQKEKENKNEVEEQAATPSKAKRKRKSQGSAKTPKKIKVEVYKLTQGQKALIKNDKPNKKLWDEAMESLSLGPKFLNKVEEVFLCICCQEVVYQPVTTECQHNVCRECLQRSFRADVYTCPACRHDLGKNYSMTVNQSLQDILNQFFPGYSSGR</sequence>
<evidence type="ECO:0000256" key="9">
    <source>
        <dbReference type="ARBA" id="ARBA00023242"/>
    </source>
</evidence>
<dbReference type="GeneTree" id="ENSGT00390000008296"/>
<evidence type="ECO:0000259" key="17">
    <source>
        <dbReference type="PROSITE" id="PS51015"/>
    </source>
</evidence>
<evidence type="ECO:0000256" key="11">
    <source>
        <dbReference type="PROSITE-ProRule" id="PRU00175"/>
    </source>
</evidence>
<comment type="catalytic activity">
    <reaction evidence="1 13">
        <text>S-ubiquitinyl-[E2 ubiquitin-conjugating enzyme]-L-cysteine + [acceptor protein]-L-lysine = [E2 ubiquitin-conjugating enzyme]-L-cysteine + N(6)-ubiquitinyl-[acceptor protein]-L-lysine.</text>
        <dbReference type="EC" id="2.3.2.27"/>
    </reaction>
</comment>
<feature type="compositionally biased region" description="Basic and acidic residues" evidence="14">
    <location>
        <begin position="536"/>
        <end position="545"/>
    </location>
</feature>
<dbReference type="FunFam" id="3.30.40.10:FF:000066">
    <property type="entry name" value="E3 ubiquitin-protein ligase UHRF2 isoform X1"/>
    <property type="match status" value="1"/>
</dbReference>
<dbReference type="Ensembl" id="ENSSLUT00000002492.1">
    <property type="protein sequence ID" value="ENSSLUP00000002399.1"/>
    <property type="gene ID" value="ENSSLUG00000001039.1"/>
</dbReference>
<comment type="domain">
    <text evidence="13">The YDG domain mediates the interaction with histone H3.</text>
</comment>
<feature type="region of interest" description="Disordered" evidence="14">
    <location>
        <begin position="200"/>
        <end position="225"/>
    </location>
</feature>
<dbReference type="InterPro" id="IPR021991">
    <property type="entry name" value="TTD_dom"/>
</dbReference>
<dbReference type="PROSITE" id="PS50016">
    <property type="entry name" value="ZF_PHD_2"/>
    <property type="match status" value="1"/>
</dbReference>
<dbReference type="Gene3D" id="3.30.40.10">
    <property type="entry name" value="Zinc/RING finger domain, C3HC4 (zinc finger)"/>
    <property type="match status" value="1"/>
</dbReference>
<evidence type="ECO:0000256" key="3">
    <source>
        <dbReference type="ARBA" id="ARBA00022679"/>
    </source>
</evidence>
<keyword evidence="8 13" id="KW-0238">DNA-binding</keyword>
<comment type="function">
    <text evidence="13">Multi domain E3 ubiquitin ligase that also plays a role in DNA methylation and histone modifications.</text>
</comment>
<evidence type="ECO:0000259" key="16">
    <source>
        <dbReference type="PROSITE" id="PS50089"/>
    </source>
</evidence>
<feature type="domain" description="RING-type" evidence="16">
    <location>
        <begin position="619"/>
        <end position="658"/>
    </location>
</feature>
<evidence type="ECO:0000313" key="18">
    <source>
        <dbReference type="Ensembl" id="ENSSLUP00000002399.1"/>
    </source>
</evidence>
<keyword evidence="4 13" id="KW-0479">Metal-binding</keyword>
<dbReference type="SUPFAM" id="SSF57903">
    <property type="entry name" value="FYVE/PHD zinc finger"/>
    <property type="match status" value="1"/>
</dbReference>
<dbReference type="Proteomes" id="UP000694568">
    <property type="component" value="Unplaced"/>
</dbReference>
<evidence type="ECO:0000313" key="19">
    <source>
        <dbReference type="Proteomes" id="UP000694568"/>
    </source>
</evidence>
<dbReference type="GO" id="GO:0008270">
    <property type="term" value="F:zinc ion binding"/>
    <property type="evidence" value="ECO:0007669"/>
    <property type="project" value="UniProtKB-KW"/>
</dbReference>
<feature type="region of interest" description="Disordered" evidence="14">
    <location>
        <begin position="536"/>
        <end position="567"/>
    </location>
</feature>
<dbReference type="CDD" id="cd16769">
    <property type="entry name" value="RING-HC_UHRF1"/>
    <property type="match status" value="1"/>
</dbReference>
<dbReference type="InterPro" id="IPR017907">
    <property type="entry name" value="Znf_RING_CS"/>
</dbReference>
<dbReference type="GO" id="GO:0005634">
    <property type="term" value="C:nucleus"/>
    <property type="evidence" value="ECO:0007669"/>
    <property type="project" value="UniProtKB-SubCell"/>
</dbReference>
<evidence type="ECO:0000256" key="8">
    <source>
        <dbReference type="ARBA" id="ARBA00023125"/>
    </source>
</evidence>
<dbReference type="SMART" id="SM00249">
    <property type="entry name" value="PHD"/>
    <property type="match status" value="1"/>
</dbReference>
<evidence type="ECO:0000256" key="2">
    <source>
        <dbReference type="ARBA" id="ARBA00004906"/>
    </source>
</evidence>
<evidence type="ECO:0000259" key="15">
    <source>
        <dbReference type="PROSITE" id="PS50016"/>
    </source>
</evidence>
<dbReference type="PROSITE" id="PS50089">
    <property type="entry name" value="ZF_RING_2"/>
    <property type="match status" value="1"/>
</dbReference>
<keyword evidence="7 13" id="KW-0862">Zinc</keyword>
<dbReference type="InterPro" id="IPR013083">
    <property type="entry name" value="Znf_RING/FYVE/PHD"/>
</dbReference>
<dbReference type="Pfam" id="PF00097">
    <property type="entry name" value="zf-C3HC4"/>
    <property type="match status" value="1"/>
</dbReference>
<dbReference type="GO" id="GO:0044027">
    <property type="term" value="P:negative regulation of gene expression via chromosomal CpG island methylation"/>
    <property type="evidence" value="ECO:0007669"/>
    <property type="project" value="TreeGrafter"/>
</dbReference>
<dbReference type="GO" id="GO:0061630">
    <property type="term" value="F:ubiquitin protein ligase activity"/>
    <property type="evidence" value="ECO:0007669"/>
    <property type="project" value="UniProtKB-UniRule"/>
</dbReference>
<dbReference type="SMART" id="SM00184">
    <property type="entry name" value="RING"/>
    <property type="match status" value="2"/>
</dbReference>
<gene>
    <name evidence="18" type="primary">uhrf1</name>
</gene>
<feature type="domain" description="YDG" evidence="17">
    <location>
        <begin position="343"/>
        <end position="506"/>
    </location>
</feature>
<feature type="domain" description="PHD-type" evidence="15">
    <location>
        <begin position="239"/>
        <end position="290"/>
    </location>
</feature>
<evidence type="ECO:0000256" key="10">
    <source>
        <dbReference type="ARBA" id="ARBA00023306"/>
    </source>
</evidence>
<comment type="domain">
    <text evidence="13">The tudor-like regions specifically recognize and bind histone H3 unmethylated at 'Arg-2' (H3R2me0), while the PHD-type zinc finger specifically recognizes and binds histone H3 trimethylated at 'Lys-9' (H3K9me3).</text>
</comment>
<evidence type="ECO:0000256" key="1">
    <source>
        <dbReference type="ARBA" id="ARBA00000900"/>
    </source>
</evidence>
<dbReference type="InterPro" id="IPR045134">
    <property type="entry name" value="UHRF1/2-like"/>
</dbReference>
<dbReference type="UniPathway" id="UPA00143"/>
<feature type="region of interest" description="Disordered" evidence="14">
    <location>
        <begin position="34"/>
        <end position="62"/>
    </location>
</feature>
<dbReference type="Gene3D" id="2.30.30.1150">
    <property type="match status" value="1"/>
</dbReference>
<evidence type="ECO:0000256" key="6">
    <source>
        <dbReference type="ARBA" id="ARBA00022786"/>
    </source>
</evidence>
<dbReference type="AlphaFoldDB" id="A0A8C9WYU2"/>
<reference evidence="18" key="2">
    <citation type="submission" date="2025-09" db="UniProtKB">
        <authorList>
            <consortium name="Ensembl"/>
        </authorList>
    </citation>
    <scope>IDENTIFICATION</scope>
</reference>
<dbReference type="InterPro" id="IPR036987">
    <property type="entry name" value="SRA-YDG_sf"/>
</dbReference>
<dbReference type="GO" id="GO:0016567">
    <property type="term" value="P:protein ubiquitination"/>
    <property type="evidence" value="ECO:0007669"/>
    <property type="project" value="UniProtKB-UniRule"/>
</dbReference>
<dbReference type="InterPro" id="IPR003105">
    <property type="entry name" value="SRA_YDG"/>
</dbReference>
<keyword evidence="5 11" id="KW-0863">Zinc-finger</keyword>
<organism evidence="18 19">
    <name type="scientific">Sander lucioperca</name>
    <name type="common">Pike-perch</name>
    <name type="synonym">Perca lucioperca</name>
    <dbReference type="NCBI Taxonomy" id="283035"/>
    <lineage>
        <taxon>Eukaryota</taxon>
        <taxon>Metazoa</taxon>
        <taxon>Chordata</taxon>
        <taxon>Craniata</taxon>
        <taxon>Vertebrata</taxon>
        <taxon>Euteleostomi</taxon>
        <taxon>Actinopterygii</taxon>
        <taxon>Neopterygii</taxon>
        <taxon>Teleostei</taxon>
        <taxon>Neoteleostei</taxon>
        <taxon>Acanthomorphata</taxon>
        <taxon>Eupercaria</taxon>
        <taxon>Perciformes</taxon>
        <taxon>Percoidei</taxon>
        <taxon>Percidae</taxon>
        <taxon>Luciopercinae</taxon>
        <taxon>Sander</taxon>
    </lineage>
</organism>
<dbReference type="Pfam" id="PF02182">
    <property type="entry name" value="SAD_SRA"/>
    <property type="match status" value="1"/>
</dbReference>
<dbReference type="Gene3D" id="2.30.30.140">
    <property type="match status" value="1"/>
</dbReference>
<dbReference type="Pfam" id="PF12148">
    <property type="entry name" value="TTD"/>
    <property type="match status" value="1"/>
</dbReference>
<protein>
    <recommendedName>
        <fullName evidence="13">E3 ubiquitin-protein ligase UHRF</fullName>
        <ecNumber evidence="13">2.3.2.27</ecNumber>
    </recommendedName>
    <alternativeName>
        <fullName evidence="13">RING-type E3 ubiquitin transferase UHRF</fullName>
    </alternativeName>
    <alternativeName>
        <fullName evidence="13">Ubiquitin-like PHD and RING finger domain-containing protein</fullName>
    </alternativeName>
    <alternativeName>
        <fullName evidence="13">Ubiquitin-like-containing PHD and RING finger domains protein</fullName>
    </alternativeName>
</protein>
<dbReference type="InterPro" id="IPR018957">
    <property type="entry name" value="Znf_C3HC4_RING-type"/>
</dbReference>
<dbReference type="EC" id="2.3.2.27" evidence="13"/>
<dbReference type="GO" id="GO:0003677">
    <property type="term" value="F:DNA binding"/>
    <property type="evidence" value="ECO:0007669"/>
    <property type="project" value="UniProtKB-KW"/>
</dbReference>
<dbReference type="CDD" id="cd15616">
    <property type="entry name" value="PHD_UHRF1"/>
    <property type="match status" value="1"/>
</dbReference>